<comment type="catalytic activity">
    <reaction evidence="9 10">
        <text>L-arginyl-[protein] + NAD(+) = N(omega)-(ADP-D-ribosyl)-L-arginyl-[protein] + nicotinamide + H(+)</text>
        <dbReference type="Rhea" id="RHEA:19149"/>
        <dbReference type="Rhea" id="RHEA-COMP:10532"/>
        <dbReference type="Rhea" id="RHEA-COMP:15087"/>
        <dbReference type="ChEBI" id="CHEBI:15378"/>
        <dbReference type="ChEBI" id="CHEBI:17154"/>
        <dbReference type="ChEBI" id="CHEBI:29965"/>
        <dbReference type="ChEBI" id="CHEBI:57540"/>
        <dbReference type="ChEBI" id="CHEBI:142554"/>
        <dbReference type="EC" id="2.4.2.31"/>
    </reaction>
</comment>
<proteinExistence type="inferred from homology"/>
<gene>
    <name evidence="12" type="primary">ART1</name>
</gene>
<dbReference type="PROSITE" id="PS01291">
    <property type="entry name" value="ART"/>
    <property type="match status" value="1"/>
</dbReference>
<keyword evidence="6 10" id="KW-0521">NADP</keyword>
<evidence type="ECO:0000256" key="7">
    <source>
        <dbReference type="ARBA" id="ARBA00023027"/>
    </source>
</evidence>
<keyword evidence="5 10" id="KW-0732">Signal</keyword>
<dbReference type="InterPro" id="IPR050999">
    <property type="entry name" value="ADP-ribosyltransferase_ARG"/>
</dbReference>
<feature type="signal peptide" evidence="10">
    <location>
        <begin position="1"/>
        <end position="30"/>
    </location>
</feature>
<organism evidence="12 13">
    <name type="scientific">Leptobrachium leishanense</name>
    <name type="common">Leishan spiny toad</name>
    <dbReference type="NCBI Taxonomy" id="445787"/>
    <lineage>
        <taxon>Eukaryota</taxon>
        <taxon>Metazoa</taxon>
        <taxon>Chordata</taxon>
        <taxon>Craniata</taxon>
        <taxon>Vertebrata</taxon>
        <taxon>Euteleostomi</taxon>
        <taxon>Amphibia</taxon>
        <taxon>Batrachia</taxon>
        <taxon>Anura</taxon>
        <taxon>Pelobatoidea</taxon>
        <taxon>Megophryidae</taxon>
        <taxon>Leptobrachium</taxon>
    </lineage>
</organism>
<dbReference type="InterPro" id="IPR000768">
    <property type="entry name" value="ART"/>
</dbReference>
<evidence type="ECO:0000256" key="8">
    <source>
        <dbReference type="ARBA" id="ARBA00023157"/>
    </source>
</evidence>
<keyword evidence="11" id="KW-0812">Transmembrane</keyword>
<dbReference type="EC" id="2.4.2.31" evidence="10"/>
<accession>A0A8C5PAR5</accession>
<keyword evidence="2 10" id="KW-0328">Glycosyltransferase</keyword>
<dbReference type="FunFam" id="3.90.176.10:FF:000001">
    <property type="entry name" value="NAD(P)(+)--arginine ADP-ribosyltransferase"/>
    <property type="match status" value="1"/>
</dbReference>
<dbReference type="OrthoDB" id="423533at2759"/>
<name>A0A8C5PAR5_9ANUR</name>
<dbReference type="PANTHER" id="PTHR10339:SF19">
    <property type="entry name" value="GPI-LINKED NAD(P)(+)--ARGININE ADP-RIBOSYLTRANSFERASE 1"/>
    <property type="match status" value="1"/>
</dbReference>
<keyword evidence="11" id="KW-0472">Membrane</keyword>
<evidence type="ECO:0000256" key="5">
    <source>
        <dbReference type="ARBA" id="ARBA00022729"/>
    </source>
</evidence>
<dbReference type="Proteomes" id="UP000694569">
    <property type="component" value="Unplaced"/>
</dbReference>
<evidence type="ECO:0000256" key="1">
    <source>
        <dbReference type="ARBA" id="ARBA00009558"/>
    </source>
</evidence>
<evidence type="ECO:0000256" key="2">
    <source>
        <dbReference type="ARBA" id="ARBA00022676"/>
    </source>
</evidence>
<dbReference type="PANTHER" id="PTHR10339">
    <property type="entry name" value="ADP-RIBOSYLTRANSFERASE"/>
    <property type="match status" value="1"/>
</dbReference>
<dbReference type="SUPFAM" id="SSF56399">
    <property type="entry name" value="ADP-ribosylation"/>
    <property type="match status" value="1"/>
</dbReference>
<dbReference type="PRINTS" id="PR00970">
    <property type="entry name" value="RIBTRNSFRASE"/>
</dbReference>
<dbReference type="GeneTree" id="ENSGT01030000234601"/>
<keyword evidence="13" id="KW-1185">Reference proteome</keyword>
<evidence type="ECO:0000256" key="4">
    <source>
        <dbReference type="ARBA" id="ARBA00022695"/>
    </source>
</evidence>
<dbReference type="GO" id="GO:0016779">
    <property type="term" value="F:nucleotidyltransferase activity"/>
    <property type="evidence" value="ECO:0007669"/>
    <property type="project" value="UniProtKB-KW"/>
</dbReference>
<reference evidence="12" key="1">
    <citation type="submission" date="2025-08" db="UniProtKB">
        <authorList>
            <consortium name="Ensembl"/>
        </authorList>
    </citation>
    <scope>IDENTIFICATION</scope>
</reference>
<evidence type="ECO:0000313" key="13">
    <source>
        <dbReference type="Proteomes" id="UP000694569"/>
    </source>
</evidence>
<evidence type="ECO:0000313" key="12">
    <source>
        <dbReference type="Ensembl" id="ENSLLEP00000010495.1"/>
    </source>
</evidence>
<evidence type="ECO:0000256" key="9">
    <source>
        <dbReference type="ARBA" id="ARBA00047597"/>
    </source>
</evidence>
<protein>
    <recommendedName>
        <fullName evidence="10">NAD(P)(+)--arginine ADP-ribosyltransferase</fullName>
        <ecNumber evidence="10">2.4.2.31</ecNumber>
    </recommendedName>
    <alternativeName>
        <fullName evidence="10">Mono(ADP-ribosyl)transferase</fullName>
    </alternativeName>
</protein>
<dbReference type="AlphaFoldDB" id="A0A8C5PAR5"/>
<feature type="chain" id="PRO_5034696212" description="NAD(P)(+)--arginine ADP-ribosyltransferase" evidence="10">
    <location>
        <begin position="31"/>
        <end position="353"/>
    </location>
</feature>
<evidence type="ECO:0000256" key="10">
    <source>
        <dbReference type="RuleBase" id="RU361228"/>
    </source>
</evidence>
<dbReference type="GO" id="GO:0106274">
    <property type="term" value="F:NAD+-protein-arginine ADP-ribosyltransferase activity"/>
    <property type="evidence" value="ECO:0007669"/>
    <property type="project" value="UniProtKB-EC"/>
</dbReference>
<keyword evidence="3 10" id="KW-0808">Transferase</keyword>
<dbReference type="GO" id="GO:0003950">
    <property type="term" value="F:NAD+ poly-ADP-ribosyltransferase activity"/>
    <property type="evidence" value="ECO:0007669"/>
    <property type="project" value="TreeGrafter"/>
</dbReference>
<dbReference type="Pfam" id="PF01129">
    <property type="entry name" value="ART"/>
    <property type="match status" value="1"/>
</dbReference>
<keyword evidence="7 10" id="KW-0520">NAD</keyword>
<dbReference type="PROSITE" id="PS51996">
    <property type="entry name" value="TR_MART"/>
    <property type="match status" value="1"/>
</dbReference>
<evidence type="ECO:0000256" key="6">
    <source>
        <dbReference type="ARBA" id="ARBA00022857"/>
    </source>
</evidence>
<dbReference type="Gene3D" id="3.90.176.10">
    <property type="entry name" value="Toxin ADP-ribosyltransferase, Chain A, domain 1"/>
    <property type="match status" value="1"/>
</dbReference>
<feature type="transmembrane region" description="Helical" evidence="11">
    <location>
        <begin position="296"/>
        <end position="324"/>
    </location>
</feature>
<comment type="similarity">
    <text evidence="1 10">Belongs to the Arg-specific ADP-ribosyltransferase family.</text>
</comment>
<evidence type="ECO:0000256" key="3">
    <source>
        <dbReference type="ARBA" id="ARBA00022679"/>
    </source>
</evidence>
<keyword evidence="11" id="KW-1133">Transmembrane helix</keyword>
<dbReference type="Ensembl" id="ENSLLET00000010904.1">
    <property type="protein sequence ID" value="ENSLLEP00000010495.1"/>
    <property type="gene ID" value="ENSLLEG00000006678.1"/>
</dbReference>
<keyword evidence="8" id="KW-1015">Disulfide bond</keyword>
<evidence type="ECO:0000256" key="11">
    <source>
        <dbReference type="SAM" id="Phobius"/>
    </source>
</evidence>
<reference evidence="12" key="2">
    <citation type="submission" date="2025-09" db="UniProtKB">
        <authorList>
            <consortium name="Ensembl"/>
        </authorList>
    </citation>
    <scope>IDENTIFICATION</scope>
</reference>
<sequence length="353" mass="40285">MEVRAPGCVLVWAVILISVVILLCPMKVHSKQVSKRDIFSPKEAVLDMATSSYDDQYKDCSDLMESEIPLLFQKEHSTNKEFAEAWDEATKQWNERKRHISVPKGFKDEYAIALFAYTINGPLHRSFNGAVREAGQSRQYYLRNFNFKVLHFYLTKALQVLDAVETPACHKVFRGIKGVRFKSDPRKPVRFGQFTSSSVNDQSAQMFGEDTFFNIETCYGVRIKNFSFFPGEEEVLIPPFEKFKVTQFTKENEKTIINLQSLDKSSVYNCELMKEKRCKSAWCPFNSGESLPCPRALSLVTLSLVTLSLVTMVYLLLFPVFFIAVSAMVRMDSPQIVLLGLLVLLGDPFVQLL</sequence>
<keyword evidence="4" id="KW-0548">Nucleotidyltransferase</keyword>